<dbReference type="Gene3D" id="3.30.420.10">
    <property type="entry name" value="Ribonuclease H-like superfamily/Ribonuclease H"/>
    <property type="match status" value="1"/>
</dbReference>
<organism evidence="2 3">
    <name type="scientific">Heligmosomoides polygyrus</name>
    <name type="common">Parasitic roundworm</name>
    <dbReference type="NCBI Taxonomy" id="6339"/>
    <lineage>
        <taxon>Eukaryota</taxon>
        <taxon>Metazoa</taxon>
        <taxon>Ecdysozoa</taxon>
        <taxon>Nematoda</taxon>
        <taxon>Chromadorea</taxon>
        <taxon>Rhabditida</taxon>
        <taxon>Rhabditina</taxon>
        <taxon>Rhabditomorpha</taxon>
        <taxon>Strongyloidea</taxon>
        <taxon>Heligmosomidae</taxon>
        <taxon>Heligmosomoides</taxon>
    </lineage>
</organism>
<protein>
    <submittedName>
        <fullName evidence="3">DDE Tnp4 domain-containing protein</fullName>
    </submittedName>
</protein>
<name>A0A183GIN6_HELPZ</name>
<evidence type="ECO:0000313" key="2">
    <source>
        <dbReference type="Proteomes" id="UP000050761"/>
    </source>
</evidence>
<accession>A0A183GIN6</accession>
<accession>A0A3P8GQ87</accession>
<dbReference type="Proteomes" id="UP000050761">
    <property type="component" value="Unassembled WGS sequence"/>
</dbReference>
<dbReference type="GO" id="GO:0003676">
    <property type="term" value="F:nucleic acid binding"/>
    <property type="evidence" value="ECO:0007669"/>
    <property type="project" value="InterPro"/>
</dbReference>
<evidence type="ECO:0000313" key="3">
    <source>
        <dbReference type="WBParaSite" id="HPBE_0002250601-mRNA-1"/>
    </source>
</evidence>
<gene>
    <name evidence="1" type="ORF">HPBE_LOCUS22505</name>
</gene>
<dbReference type="AlphaFoldDB" id="A0A183GIN6"/>
<dbReference type="WBParaSite" id="HPBE_0002250601-mRNA-1">
    <property type="protein sequence ID" value="HPBE_0002250601-mRNA-1"/>
    <property type="gene ID" value="HPBE_0002250601"/>
</dbReference>
<reference evidence="1 2" key="1">
    <citation type="submission" date="2018-11" db="EMBL/GenBank/DDBJ databases">
        <authorList>
            <consortium name="Pathogen Informatics"/>
        </authorList>
    </citation>
    <scope>NUCLEOTIDE SEQUENCE [LARGE SCALE GENOMIC DNA]</scope>
</reference>
<dbReference type="InterPro" id="IPR036397">
    <property type="entry name" value="RNaseH_sf"/>
</dbReference>
<keyword evidence="2" id="KW-1185">Reference proteome</keyword>
<evidence type="ECO:0000313" key="1">
    <source>
        <dbReference type="EMBL" id="VDP32996.1"/>
    </source>
</evidence>
<sequence length="80" mass="9180">MHRSIAKSDEKIFTTDPIVNPQNDRILAADKSYKNYNLDSLKAAFTKAWNDLDEDYLRATCDAFVTRLSNCIRAKPGHFE</sequence>
<dbReference type="OrthoDB" id="5869931at2759"/>
<reference evidence="3" key="2">
    <citation type="submission" date="2019-09" db="UniProtKB">
        <authorList>
            <consortium name="WormBaseParasite"/>
        </authorList>
    </citation>
    <scope>IDENTIFICATION</scope>
</reference>
<dbReference type="EMBL" id="UZAH01034054">
    <property type="protein sequence ID" value="VDP32996.1"/>
    <property type="molecule type" value="Genomic_DNA"/>
</dbReference>
<proteinExistence type="predicted"/>